<name>A0A3R7PBJ8_9TRYP</name>
<keyword evidence="1" id="KW-0812">Transmembrane</keyword>
<keyword evidence="1" id="KW-0472">Membrane</keyword>
<proteinExistence type="predicted"/>
<keyword evidence="1" id="KW-1133">Transmembrane helix</keyword>
<feature type="transmembrane region" description="Helical" evidence="1">
    <location>
        <begin position="20"/>
        <end position="42"/>
    </location>
</feature>
<accession>A0A3R7PBJ8</accession>
<sequence>MRRRPGVGKSPAALWRWRRVLCYAVVVSLIVSVGLVSVGVWMCFPEEAVAAGDAAATLRLRLQLSESAMATRRGCDKPRRSFEPLGEFRFWGRTMNASWPCPTAGMNNQLMLLMGRLHCLAAREARSFAAASAGGPRHISIFKWKDVSCTPMGGKEGRRRYAVGGDDYTYTWFRWSELLQFDDFRVWRGSGGAVGPAEVTLGPLDNADAAPRAAEVHVTRVCLSDAYGWSEQPSLSTCPASVDHIWGTAVYWDLRRALRPHAWFERAAVAFLRRRGIAPSPSQQHMHAVMSLHVRRGDYKKFCRENEHGRGRRKYRVPPFVYLKRWRHVNSTIVGKNFWEECYPSLQHIVATVAKVTHAHAHITKVMLMTNVAGFRAQLAVALRQLPATRHLTLLSFVAASADDKARDTDAGSRHAGLAGVGEVPPSYWPRRVAYYTKAEAAWMDITLISLAEVMVLNRYSTFSHSAVDLHILREKRLAAKLLWW</sequence>
<reference evidence="2 3" key="1">
    <citation type="journal article" date="2018" name="BMC Genomics">
        <title>Genomic comparison of Trypanosoma conorhini and Trypanosoma rangeli to Trypanosoma cruzi strains of high and low virulence.</title>
        <authorList>
            <person name="Bradwell K.R."/>
            <person name="Koparde V.N."/>
            <person name="Matveyev A.V."/>
            <person name="Serrano M.G."/>
            <person name="Alves J.M."/>
            <person name="Parikh H."/>
            <person name="Huang B."/>
            <person name="Lee V."/>
            <person name="Espinosa-Alvarez O."/>
            <person name="Ortiz P.A."/>
            <person name="Costa-Martins A.G."/>
            <person name="Teixeira M.M."/>
            <person name="Buck G.A."/>
        </authorList>
    </citation>
    <scope>NUCLEOTIDE SEQUENCE [LARGE SCALE GENOMIC DNA]</scope>
    <source>
        <strain evidence="2 3">025E</strain>
    </source>
</reference>
<dbReference type="Proteomes" id="UP000284403">
    <property type="component" value="Unassembled WGS sequence"/>
</dbReference>
<comment type="caution">
    <text evidence="2">The sequence shown here is derived from an EMBL/GenBank/DDBJ whole genome shotgun (WGS) entry which is preliminary data.</text>
</comment>
<dbReference type="Gene3D" id="3.40.50.11350">
    <property type="match status" value="1"/>
</dbReference>
<evidence type="ECO:0000256" key="1">
    <source>
        <dbReference type="SAM" id="Phobius"/>
    </source>
</evidence>
<protein>
    <submittedName>
        <fullName evidence="2">Uncharacterized protein</fullName>
    </submittedName>
</protein>
<evidence type="ECO:0000313" key="3">
    <source>
        <dbReference type="Proteomes" id="UP000284403"/>
    </source>
</evidence>
<dbReference type="AlphaFoldDB" id="A0A3R7PBJ8"/>
<organism evidence="2 3">
    <name type="scientific">Trypanosoma conorhini</name>
    <dbReference type="NCBI Taxonomy" id="83891"/>
    <lineage>
        <taxon>Eukaryota</taxon>
        <taxon>Discoba</taxon>
        <taxon>Euglenozoa</taxon>
        <taxon>Kinetoplastea</taxon>
        <taxon>Metakinetoplastina</taxon>
        <taxon>Trypanosomatida</taxon>
        <taxon>Trypanosomatidae</taxon>
        <taxon>Trypanosoma</taxon>
    </lineage>
</organism>
<dbReference type="GeneID" id="40317234"/>
<dbReference type="RefSeq" id="XP_029229371.1">
    <property type="nucleotide sequence ID" value="XM_029370541.1"/>
</dbReference>
<evidence type="ECO:0000313" key="2">
    <source>
        <dbReference type="EMBL" id="RNF20918.1"/>
    </source>
</evidence>
<dbReference type="OrthoDB" id="250351at2759"/>
<keyword evidence="3" id="KW-1185">Reference proteome</keyword>
<gene>
    <name evidence="2" type="ORF">Tco025E_03623</name>
</gene>
<dbReference type="EMBL" id="MKKU01000168">
    <property type="protein sequence ID" value="RNF20918.1"/>
    <property type="molecule type" value="Genomic_DNA"/>
</dbReference>